<dbReference type="InterPro" id="IPR036390">
    <property type="entry name" value="WH_DNA-bd_sf"/>
</dbReference>
<keyword evidence="6" id="KW-0010">Activator</keyword>
<feature type="compositionally biased region" description="Polar residues" evidence="12">
    <location>
        <begin position="872"/>
        <end position="893"/>
    </location>
</feature>
<name>A0A7L3L443_9CHAR</name>
<feature type="region of interest" description="Disordered" evidence="12">
    <location>
        <begin position="635"/>
        <end position="672"/>
    </location>
</feature>
<dbReference type="Proteomes" id="UP000582182">
    <property type="component" value="Unassembled WGS sequence"/>
</dbReference>
<dbReference type="SMART" id="SM01372">
    <property type="entry name" value="E2F_TDP"/>
    <property type="match status" value="2"/>
</dbReference>
<dbReference type="InterPro" id="IPR015633">
    <property type="entry name" value="E2F"/>
</dbReference>
<dbReference type="FunFam" id="1.10.10.10:FF:000100">
    <property type="entry name" value="E2F transcription factor 8"/>
    <property type="match status" value="1"/>
</dbReference>
<evidence type="ECO:0000256" key="9">
    <source>
        <dbReference type="ARBA" id="ARBA00023306"/>
    </source>
</evidence>
<dbReference type="AlphaFoldDB" id="A0A7L3L443"/>
<evidence type="ECO:0000256" key="11">
    <source>
        <dbReference type="RuleBase" id="RU003796"/>
    </source>
</evidence>
<dbReference type="GO" id="GO:0010604">
    <property type="term" value="P:positive regulation of macromolecule metabolic process"/>
    <property type="evidence" value="ECO:0007669"/>
    <property type="project" value="UniProtKB-ARBA"/>
</dbReference>
<keyword evidence="4 11" id="KW-0805">Transcription regulation</keyword>
<feature type="compositionally biased region" description="Polar residues" evidence="12">
    <location>
        <begin position="81"/>
        <end position="90"/>
    </location>
</feature>
<dbReference type="PANTHER" id="PTHR12081">
    <property type="entry name" value="TRANSCRIPTION FACTOR E2F"/>
    <property type="match status" value="1"/>
</dbReference>
<feature type="compositionally biased region" description="Basic and acidic residues" evidence="12">
    <location>
        <begin position="640"/>
        <end position="672"/>
    </location>
</feature>
<dbReference type="GO" id="GO:0090575">
    <property type="term" value="C:RNA polymerase II transcription regulator complex"/>
    <property type="evidence" value="ECO:0007669"/>
    <property type="project" value="TreeGrafter"/>
</dbReference>
<dbReference type="EMBL" id="VZTY01004842">
    <property type="protein sequence ID" value="NXU48776.1"/>
    <property type="molecule type" value="Genomic_DNA"/>
</dbReference>
<organism evidence="14 15">
    <name type="scientific">Turnix velox</name>
    <name type="common">Little buttonquail</name>
    <dbReference type="NCBI Taxonomy" id="2529409"/>
    <lineage>
        <taxon>Eukaryota</taxon>
        <taxon>Metazoa</taxon>
        <taxon>Chordata</taxon>
        <taxon>Craniata</taxon>
        <taxon>Vertebrata</taxon>
        <taxon>Euteleostomi</taxon>
        <taxon>Archelosauria</taxon>
        <taxon>Archosauria</taxon>
        <taxon>Dinosauria</taxon>
        <taxon>Saurischia</taxon>
        <taxon>Theropoda</taxon>
        <taxon>Coelurosauria</taxon>
        <taxon>Aves</taxon>
        <taxon>Neognathae</taxon>
        <taxon>Neoaves</taxon>
        <taxon>Charadriiformes</taxon>
        <taxon>Turnicidae</taxon>
        <taxon>Turnix</taxon>
    </lineage>
</organism>
<feature type="non-terminal residue" evidence="14">
    <location>
        <position position="893"/>
    </location>
</feature>
<proteinExistence type="inferred from homology"/>
<feature type="domain" description="E2F/DP family winged-helix DNA-binding" evidence="13">
    <location>
        <begin position="248"/>
        <end position="333"/>
    </location>
</feature>
<comment type="subcellular location">
    <subcellularLocation>
        <location evidence="1 11">Nucleus</location>
    </subcellularLocation>
</comment>
<feature type="region of interest" description="Disordered" evidence="12">
    <location>
        <begin position="857"/>
        <end position="893"/>
    </location>
</feature>
<keyword evidence="15" id="KW-1185">Reference proteome</keyword>
<dbReference type="GO" id="GO:0000978">
    <property type="term" value="F:RNA polymerase II cis-regulatory region sequence-specific DNA binding"/>
    <property type="evidence" value="ECO:0007669"/>
    <property type="project" value="InterPro"/>
</dbReference>
<evidence type="ECO:0000256" key="4">
    <source>
        <dbReference type="ARBA" id="ARBA00023015"/>
    </source>
</evidence>
<evidence type="ECO:0000259" key="13">
    <source>
        <dbReference type="SMART" id="SM01372"/>
    </source>
</evidence>
<reference evidence="14 15" key="1">
    <citation type="submission" date="2019-09" db="EMBL/GenBank/DDBJ databases">
        <title>Bird 10,000 Genomes (B10K) Project - Family phase.</title>
        <authorList>
            <person name="Zhang G."/>
        </authorList>
    </citation>
    <scope>NUCLEOTIDE SEQUENCE [LARGE SCALE GENOMIC DNA]</scope>
    <source>
        <strain evidence="14">B10K-DU-029-46</strain>
    </source>
</reference>
<evidence type="ECO:0000256" key="7">
    <source>
        <dbReference type="ARBA" id="ARBA00023163"/>
    </source>
</evidence>
<dbReference type="Gene3D" id="1.10.10.10">
    <property type="entry name" value="Winged helix-like DNA-binding domain superfamily/Winged helix DNA-binding domain"/>
    <property type="match status" value="2"/>
</dbReference>
<feature type="compositionally biased region" description="Basic and acidic residues" evidence="12">
    <location>
        <begin position="215"/>
        <end position="224"/>
    </location>
</feature>
<evidence type="ECO:0000256" key="8">
    <source>
        <dbReference type="ARBA" id="ARBA00023242"/>
    </source>
</evidence>
<keyword evidence="3" id="KW-0678">Repressor</keyword>
<dbReference type="GO" id="GO:0045935">
    <property type="term" value="P:positive regulation of nucleobase-containing compound metabolic process"/>
    <property type="evidence" value="ECO:0007669"/>
    <property type="project" value="UniProtKB-ARBA"/>
</dbReference>
<evidence type="ECO:0000256" key="6">
    <source>
        <dbReference type="ARBA" id="ARBA00023159"/>
    </source>
</evidence>
<dbReference type="GO" id="GO:0045892">
    <property type="term" value="P:negative regulation of DNA-templated transcription"/>
    <property type="evidence" value="ECO:0007669"/>
    <property type="project" value="UniProtKB-ARBA"/>
</dbReference>
<keyword evidence="7 11" id="KW-0804">Transcription</keyword>
<keyword evidence="9" id="KW-0131">Cell cycle</keyword>
<evidence type="ECO:0000313" key="15">
    <source>
        <dbReference type="Proteomes" id="UP000582182"/>
    </source>
</evidence>
<feature type="compositionally biased region" description="Basic and acidic residues" evidence="12">
    <location>
        <begin position="582"/>
        <end position="593"/>
    </location>
</feature>
<dbReference type="SUPFAM" id="SSF46785">
    <property type="entry name" value="Winged helix' DNA-binding domain"/>
    <property type="match status" value="2"/>
</dbReference>
<keyword evidence="8 11" id="KW-0539">Nucleus</keyword>
<accession>A0A7L3L443</accession>
<evidence type="ECO:0000256" key="2">
    <source>
        <dbReference type="ARBA" id="ARBA00010940"/>
    </source>
</evidence>
<feature type="compositionally biased region" description="Basic and acidic residues" evidence="12">
    <location>
        <begin position="65"/>
        <end position="77"/>
    </location>
</feature>
<keyword evidence="5 11" id="KW-0238">DNA-binding</keyword>
<dbReference type="PANTHER" id="PTHR12081:SF25">
    <property type="entry name" value="TRANSCRIPTION FACTOR E2F7"/>
    <property type="match status" value="1"/>
</dbReference>
<dbReference type="GO" id="GO:0000981">
    <property type="term" value="F:DNA-binding transcription factor activity, RNA polymerase II-specific"/>
    <property type="evidence" value="ECO:0007669"/>
    <property type="project" value="TreeGrafter"/>
</dbReference>
<gene>
    <name evidence="14" type="primary">E2f7</name>
    <name evidence="14" type="ORF">TURVEL_R06478</name>
</gene>
<evidence type="ECO:0000256" key="10">
    <source>
        <dbReference type="ARBA" id="ARBA00039675"/>
    </source>
</evidence>
<dbReference type="FunFam" id="1.10.10.10:FF:000073">
    <property type="entry name" value="E2F transcription factor 8"/>
    <property type="match status" value="1"/>
</dbReference>
<feature type="region of interest" description="Disordered" evidence="12">
    <location>
        <begin position="1"/>
        <end position="94"/>
    </location>
</feature>
<sequence>ENIFDRSRMAPKTPIKNAPVDLSKQKGCTPERNPITPVKLTDRPQPDPWTPTANLKILVSAASPDMRDREKKKELFRPIENSEQGDTTDSLQDDMVDDSTVDEFEKQRPSRKQKSLGLLCQKFLARYPSYPLSTEKTTISLDEVASVLGVERRRIYDIVNVLESLHLVSRVAKNQYCWHGRHNLSQTLKTLQEAGELQYGELMTFPQKEQDLEYKTGEQKKETIPDTQGKPPLDFSEPDCTSASANSRKDKSLRIMSQKFVMLFLVSKTKIVTLDIAAKILIEETQDPVDHSKFKTKVRRLYDIANVLTSLDLIKKVHVTEERGRKPAFKWIGPVEFPGKMDELRGHSPTSDPLLRTQRGVCAPYQICATGKQRFTRHTSFNSVQPCEGSRRKVSSEPNSPHQERQDEYCSKIINLAAVCRQKIEEDTGNKACAKKTILTSIKNPSTTSALSLLPVPRDADFCVNPLPQAVFPVVQADVPNLSLLNGVSSQALHPSMPAASKTENGKPTLLPSQPFLCFPSSSLFMLCTSLQENSSRETLPTTGGMGNRNAEGQAAVPPPACQKRSSHECTSPSVPGDDEEPAAKKQTMERSDVPLSLVVPKKSFESPKAEPTQGSACTSAVHLEDFHLDHASPAAPEAVQKESTKTLDSQNQEKRSQNKDPDEPSPGKEHILKENTSQPFLPQYLYVQPAAGLSSFNFLFTANQTPGAISLAPSQLPSLSVPCVVVPSAALASFPVVCSPSVTGPLSPVPDASFSAAASMNFNMCSLASTAPVFIGTTSAVVTPKVTTTPLVDPQQPAHPTPHMSPVLARSCGALQLDSPVCMGHPVTLLKLQQPSSAPLTPKSIRPAHHEAFFKTPGSLGDPVAWKKNEGNQTRNASSVQRRLEISSTSPD</sequence>
<comment type="caution">
    <text evidence="14">The sequence shown here is derived from an EMBL/GenBank/DDBJ whole genome shotgun (WGS) entry which is preliminary data.</text>
</comment>
<evidence type="ECO:0000256" key="5">
    <source>
        <dbReference type="ARBA" id="ARBA00023125"/>
    </source>
</evidence>
<feature type="region of interest" description="Disordered" evidence="12">
    <location>
        <begin position="382"/>
        <end position="406"/>
    </location>
</feature>
<dbReference type="InterPro" id="IPR003316">
    <property type="entry name" value="E2F_WHTH_DNA-bd_dom"/>
</dbReference>
<evidence type="ECO:0000256" key="3">
    <source>
        <dbReference type="ARBA" id="ARBA00022491"/>
    </source>
</evidence>
<dbReference type="GO" id="GO:0002040">
    <property type="term" value="P:sprouting angiogenesis"/>
    <property type="evidence" value="ECO:0007669"/>
    <property type="project" value="UniProtKB-ARBA"/>
</dbReference>
<feature type="region of interest" description="Disordered" evidence="12">
    <location>
        <begin position="536"/>
        <end position="617"/>
    </location>
</feature>
<feature type="region of interest" description="Disordered" evidence="12">
    <location>
        <begin position="215"/>
        <end position="248"/>
    </location>
</feature>
<dbReference type="InterPro" id="IPR036388">
    <property type="entry name" value="WH-like_DNA-bd_sf"/>
</dbReference>
<comment type="similarity">
    <text evidence="2 11">Belongs to the E2F/DP family.</text>
</comment>
<dbReference type="Pfam" id="PF02319">
    <property type="entry name" value="WHD_E2F_TDP"/>
    <property type="match status" value="2"/>
</dbReference>
<evidence type="ECO:0000313" key="14">
    <source>
        <dbReference type="EMBL" id="NXU48776.1"/>
    </source>
</evidence>
<feature type="non-terminal residue" evidence="14">
    <location>
        <position position="1"/>
    </location>
</feature>
<evidence type="ECO:0000256" key="12">
    <source>
        <dbReference type="SAM" id="MobiDB-lite"/>
    </source>
</evidence>
<evidence type="ECO:0000256" key="1">
    <source>
        <dbReference type="ARBA" id="ARBA00004123"/>
    </source>
</evidence>
<protein>
    <recommendedName>
        <fullName evidence="10">Transcription factor E2F7</fullName>
    </recommendedName>
</protein>
<feature type="domain" description="E2F/DP family winged-helix DNA-binding" evidence="13">
    <location>
        <begin position="111"/>
        <end position="180"/>
    </location>
</feature>
<dbReference type="OrthoDB" id="5318at2759"/>